<gene>
    <name evidence="1" type="ORF">E5988_06165</name>
</gene>
<organism evidence="1 2">
    <name type="scientific">Sphingomonas olei</name>
    <dbReference type="NCBI Taxonomy" id="1886787"/>
    <lineage>
        <taxon>Bacteria</taxon>
        <taxon>Pseudomonadati</taxon>
        <taxon>Pseudomonadota</taxon>
        <taxon>Alphaproteobacteria</taxon>
        <taxon>Sphingomonadales</taxon>
        <taxon>Sphingomonadaceae</taxon>
        <taxon>Sphingomonas</taxon>
    </lineage>
</organism>
<evidence type="ECO:0000313" key="2">
    <source>
        <dbReference type="Proteomes" id="UP000308038"/>
    </source>
</evidence>
<dbReference type="RefSeq" id="WP_136451109.1">
    <property type="nucleotide sequence ID" value="NZ_SSTI01000004.1"/>
</dbReference>
<evidence type="ECO:0000313" key="1">
    <source>
        <dbReference type="EMBL" id="THG40413.1"/>
    </source>
</evidence>
<name>A0ABY2QHY6_9SPHN</name>
<accession>A0ABY2QHY6</accession>
<sequence length="163" mass="17135">MTKLRAPLSIDAALARIAGHLPGGWDDMAKAAGRQAHTIRAWGDPEKPDAIPLPCAIALDVAFRSAGGHGAPLFDAYEALLDQALSDQFADQHELAHVTANAIREVGQAESALIIAALPGATDEQIAAAEREAEEGLAALNTAANTVKRLRKKRRTKPPTAPP</sequence>
<evidence type="ECO:0008006" key="3">
    <source>
        <dbReference type="Google" id="ProtNLM"/>
    </source>
</evidence>
<comment type="caution">
    <text evidence="1">The sequence shown here is derived from an EMBL/GenBank/DDBJ whole genome shotgun (WGS) entry which is preliminary data.</text>
</comment>
<proteinExistence type="predicted"/>
<reference evidence="1 2" key="1">
    <citation type="submission" date="2019-04" db="EMBL/GenBank/DDBJ databases">
        <title>Microbes associate with the intestines of laboratory mice.</title>
        <authorList>
            <person name="Navarre W."/>
            <person name="Wong E."/>
            <person name="Huang K.C."/>
            <person name="Tropini C."/>
            <person name="Ng K."/>
            <person name="Yu B."/>
        </authorList>
    </citation>
    <scope>NUCLEOTIDE SEQUENCE [LARGE SCALE GENOMIC DNA]</scope>
    <source>
        <strain evidence="1 2">NM83_B4-11</strain>
    </source>
</reference>
<protein>
    <recommendedName>
        <fullName evidence="3">KfrA N-terminal DNA-binding domain-containing protein</fullName>
    </recommendedName>
</protein>
<keyword evidence="2" id="KW-1185">Reference proteome</keyword>
<dbReference type="Proteomes" id="UP000308038">
    <property type="component" value="Unassembled WGS sequence"/>
</dbReference>
<dbReference type="EMBL" id="SSTI01000004">
    <property type="protein sequence ID" value="THG40413.1"/>
    <property type="molecule type" value="Genomic_DNA"/>
</dbReference>